<dbReference type="RefSeq" id="WP_049429740.1">
    <property type="nucleotide sequence ID" value="NZ_CP154630.1"/>
</dbReference>
<dbReference type="Proteomes" id="UP000822271">
    <property type="component" value="Unassembled WGS sequence"/>
</dbReference>
<reference evidence="1" key="2">
    <citation type="journal article" date="2020" name="Front. Microbiol.">
        <title>Genetic Variants of the DSF Quorum Sensing System in Stenotrophomonas maltophilia Influence Virulence and Resistance Phenotypes Among Genotypically Diverse Clinical Isolates.</title>
        <authorList>
            <person name="Yero D."/>
            <person name="Huedo P."/>
            <person name="Conchillo-Sole O."/>
            <person name="Martinez-Servat S."/>
            <person name="Mamat U."/>
            <person name="Coves X."/>
            <person name="Llanas F."/>
            <person name="Roca I."/>
            <person name="Vila J."/>
            <person name="Schaible U.E."/>
            <person name="Daura X."/>
            <person name="Gibert I."/>
        </authorList>
    </citation>
    <scope>NUCLEOTIDE SEQUENCE</scope>
    <source>
        <strain evidence="1">OG156</strain>
    </source>
</reference>
<proteinExistence type="predicted"/>
<evidence type="ECO:0008006" key="3">
    <source>
        <dbReference type="Google" id="ProtNLM"/>
    </source>
</evidence>
<protein>
    <recommendedName>
        <fullName evidence="3">5-carboxymethyl-2-hydroxymuconate isomerase</fullName>
    </recommendedName>
</protein>
<dbReference type="AlphaFoldDB" id="A0A2J0SNC0"/>
<gene>
    <name evidence="1" type="ORF">D7Y33_05880</name>
</gene>
<organism evidence="1 2">
    <name type="scientific">Stenotrophomonas maltophilia</name>
    <name type="common">Pseudomonas maltophilia</name>
    <name type="synonym">Xanthomonas maltophilia</name>
    <dbReference type="NCBI Taxonomy" id="40324"/>
    <lineage>
        <taxon>Bacteria</taxon>
        <taxon>Pseudomonadati</taxon>
        <taxon>Pseudomonadota</taxon>
        <taxon>Gammaproteobacteria</taxon>
        <taxon>Lysobacterales</taxon>
        <taxon>Lysobacteraceae</taxon>
        <taxon>Stenotrophomonas</taxon>
        <taxon>Stenotrophomonas maltophilia group</taxon>
    </lineage>
</organism>
<sequence>MPRLSIYFTEERMPAKDSLDALTERCAVLFADVLGAALDNVHILYLVARQGRGHPASAEMAYRLGPERTPELMDEFMRQLDLAIQDHAGLTARIRCFGYANDSLHARN</sequence>
<comment type="caution">
    <text evidence="1">The sequence shown here is derived from an EMBL/GenBank/DDBJ whole genome shotgun (WGS) entry which is preliminary data.</text>
</comment>
<name>A0A2J0SNC0_STEMA</name>
<accession>A0A2J0SNC0</accession>
<evidence type="ECO:0000313" key="1">
    <source>
        <dbReference type="EMBL" id="MBA0310549.1"/>
    </source>
</evidence>
<dbReference type="OrthoDB" id="8687355at2"/>
<reference evidence="1" key="1">
    <citation type="submission" date="2018-09" db="EMBL/GenBank/DDBJ databases">
        <authorList>
            <person name="Groschel M."/>
            <person name="Kohl T."/>
            <person name="Conchillo-Sole O."/>
            <person name="Mamat U."/>
            <person name="Yero D."/>
            <person name="Niemann S."/>
            <person name="Daura X."/>
            <person name="Gibert I."/>
        </authorList>
    </citation>
    <scope>NUCLEOTIDE SEQUENCE</scope>
    <source>
        <strain evidence="1">OG156</strain>
    </source>
</reference>
<dbReference type="EMBL" id="RAUE01000010">
    <property type="protein sequence ID" value="MBA0310549.1"/>
    <property type="molecule type" value="Genomic_DNA"/>
</dbReference>
<evidence type="ECO:0000313" key="2">
    <source>
        <dbReference type="Proteomes" id="UP000822271"/>
    </source>
</evidence>